<sequence length="133" mass="14482">MRKQQPLYHPAGGYHAICLPGHKRAWPGPKYTLPFRNISGKQALLCLILIMTAFGAGSSTSHNGILIQNNEAMCTGASVTIAKQQTPFSFEYSGLFHLKVVINTDGFLISGIDIITSAQQPTDNSLSLIKHTR</sequence>
<proteinExistence type="predicted"/>
<protein>
    <submittedName>
        <fullName evidence="1">Uncharacterized protein</fullName>
    </submittedName>
</protein>
<dbReference type="RefSeq" id="WP_119051328.1">
    <property type="nucleotide sequence ID" value="NZ_CP032157.1"/>
</dbReference>
<accession>A0A3B7MNU9</accession>
<organism evidence="1 2">
    <name type="scientific">Paraflavitalea soli</name>
    <dbReference type="NCBI Taxonomy" id="2315862"/>
    <lineage>
        <taxon>Bacteria</taxon>
        <taxon>Pseudomonadati</taxon>
        <taxon>Bacteroidota</taxon>
        <taxon>Chitinophagia</taxon>
        <taxon>Chitinophagales</taxon>
        <taxon>Chitinophagaceae</taxon>
        <taxon>Paraflavitalea</taxon>
    </lineage>
</organism>
<evidence type="ECO:0000313" key="1">
    <source>
        <dbReference type="EMBL" id="AXY75447.1"/>
    </source>
</evidence>
<reference evidence="1 2" key="1">
    <citation type="submission" date="2018-09" db="EMBL/GenBank/DDBJ databases">
        <title>Genome sequencing of strain 6GH32-13.</title>
        <authorList>
            <person name="Weon H.-Y."/>
            <person name="Heo J."/>
            <person name="Kwon S.-W."/>
        </authorList>
    </citation>
    <scope>NUCLEOTIDE SEQUENCE [LARGE SCALE GENOMIC DNA]</scope>
    <source>
        <strain evidence="1 2">5GH32-13</strain>
    </source>
</reference>
<dbReference type="KEGG" id="pseg:D3H65_16310"/>
<evidence type="ECO:0000313" key="2">
    <source>
        <dbReference type="Proteomes" id="UP000263900"/>
    </source>
</evidence>
<dbReference type="Proteomes" id="UP000263900">
    <property type="component" value="Chromosome"/>
</dbReference>
<gene>
    <name evidence="1" type="ORF">D3H65_16310</name>
</gene>
<dbReference type="AlphaFoldDB" id="A0A3B7MNU9"/>
<name>A0A3B7MNU9_9BACT</name>
<keyword evidence="2" id="KW-1185">Reference proteome</keyword>
<dbReference type="EMBL" id="CP032157">
    <property type="protein sequence ID" value="AXY75447.1"/>
    <property type="molecule type" value="Genomic_DNA"/>
</dbReference>